<feature type="transmembrane region" description="Helical" evidence="7">
    <location>
        <begin position="231"/>
        <end position="251"/>
    </location>
</feature>
<gene>
    <name evidence="8" type="ORF">NSK_003111</name>
</gene>
<dbReference type="Proteomes" id="UP000355283">
    <property type="component" value="Unassembled WGS sequence"/>
</dbReference>
<evidence type="ECO:0000313" key="8">
    <source>
        <dbReference type="EMBL" id="TFJ85602.1"/>
    </source>
</evidence>
<proteinExistence type="predicted"/>
<dbReference type="AlphaFoldDB" id="A0A4D9D225"/>
<evidence type="ECO:0000256" key="1">
    <source>
        <dbReference type="ARBA" id="ARBA00004141"/>
    </source>
</evidence>
<feature type="transmembrane region" description="Helical" evidence="7">
    <location>
        <begin position="338"/>
        <end position="364"/>
    </location>
</feature>
<feature type="transmembrane region" description="Helical" evidence="7">
    <location>
        <begin position="462"/>
        <end position="484"/>
    </location>
</feature>
<dbReference type="EMBL" id="SDOX01000011">
    <property type="protein sequence ID" value="TFJ85602.1"/>
    <property type="molecule type" value="Genomic_DNA"/>
</dbReference>
<feature type="transmembrane region" description="Helical" evidence="7">
    <location>
        <begin position="299"/>
        <end position="318"/>
    </location>
</feature>
<keyword evidence="2" id="KW-0813">Transport</keyword>
<comment type="subcellular location">
    <subcellularLocation>
        <location evidence="1">Membrane</location>
        <topology evidence="1">Multi-pass membrane protein</topology>
    </subcellularLocation>
</comment>
<feature type="transmembrane region" description="Helical" evidence="7">
    <location>
        <begin position="496"/>
        <end position="515"/>
    </location>
</feature>
<dbReference type="PANTHER" id="PTHR43243">
    <property type="entry name" value="INNER MEMBRANE TRANSPORTER YGJI-RELATED"/>
    <property type="match status" value="1"/>
</dbReference>
<keyword evidence="5 7" id="KW-0472">Membrane</keyword>
<feature type="transmembrane region" description="Helical" evidence="7">
    <location>
        <begin position="521"/>
        <end position="540"/>
    </location>
</feature>
<protein>
    <recommendedName>
        <fullName evidence="10">Cationic amino acid transporter C-terminal domain-containing protein</fullName>
    </recommendedName>
</protein>
<evidence type="ECO:0000256" key="2">
    <source>
        <dbReference type="ARBA" id="ARBA00022448"/>
    </source>
</evidence>
<evidence type="ECO:0000313" key="9">
    <source>
        <dbReference type="Proteomes" id="UP000355283"/>
    </source>
</evidence>
<organism evidence="8 9">
    <name type="scientific">Nannochloropsis salina CCMP1776</name>
    <dbReference type="NCBI Taxonomy" id="1027361"/>
    <lineage>
        <taxon>Eukaryota</taxon>
        <taxon>Sar</taxon>
        <taxon>Stramenopiles</taxon>
        <taxon>Ochrophyta</taxon>
        <taxon>Eustigmatophyceae</taxon>
        <taxon>Eustigmatales</taxon>
        <taxon>Monodopsidaceae</taxon>
        <taxon>Microchloropsis</taxon>
        <taxon>Microchloropsis salina</taxon>
    </lineage>
</organism>
<evidence type="ECO:0000256" key="7">
    <source>
        <dbReference type="SAM" id="Phobius"/>
    </source>
</evidence>
<feature type="compositionally biased region" description="Polar residues" evidence="6">
    <location>
        <begin position="15"/>
        <end position="31"/>
    </location>
</feature>
<feature type="transmembrane region" description="Helical" evidence="7">
    <location>
        <begin position="157"/>
        <end position="175"/>
    </location>
</feature>
<keyword evidence="4 7" id="KW-1133">Transmembrane helix</keyword>
<sequence length="580" mass="61884">MGPSTPQGVPGDGNHSATGSNDSADTGSSVSVRDYPSRKSAASLLSGGSTGGSCIDSVGGPKIKSFVGRLLKTKCMDALLEQVANSELHRTLGAFDLTLLGVGEIVGTGIFVLTGTAAANHAGPAVVLSFVIAGIASMFAALCYSELASIIPVAGSAYTYSYATLGSFVGWTIGWDLCLEYLVGAATVSVGWSAYLRSFLASVGYDMPTKWSRSPVGWDVHREAFYVTGDYVDLPAMAIALMMTGLLVFGIKESARINAVIVAIKLSVIVIFICAMGPHVDRSNWEPFVPPNEGTFGRYGISGIFQGASVVFFSYIGFDSVSCCAQECKKPERDLPIGTLSSLAICTTLYILVALIATGLLPYYEFKGIAHPISYAVEGIEGFEWLEMVINIGAIAGLTSVILVSLMSQPRIFYAMAVDGFVPAFAAKVHPRYKTPWVTTIITGALCALCAGILPIEVLSELTSVGTLFAFVLVCIGVSVLRYRRPNLERKFKVPFGPWLIPGLGASISFLLICTSSTHTIYRLMVWMAIGWIIYFVWGLENSQKVMERTILPNREHDDGNTLNEGRGAETGVAMVTTDS</sequence>
<dbReference type="GO" id="GO:0015171">
    <property type="term" value="F:amino acid transmembrane transporter activity"/>
    <property type="evidence" value="ECO:0007669"/>
    <property type="project" value="TreeGrafter"/>
</dbReference>
<evidence type="ECO:0000256" key="6">
    <source>
        <dbReference type="SAM" id="MobiDB-lite"/>
    </source>
</evidence>
<accession>A0A4D9D225</accession>
<feature type="transmembrane region" description="Helical" evidence="7">
    <location>
        <begin position="257"/>
        <end position="278"/>
    </location>
</feature>
<reference evidence="8 9" key="1">
    <citation type="submission" date="2019-01" db="EMBL/GenBank/DDBJ databases">
        <title>Nuclear Genome Assembly of the Microalgal Biofuel strain Nannochloropsis salina CCMP1776.</title>
        <authorList>
            <person name="Hovde B."/>
        </authorList>
    </citation>
    <scope>NUCLEOTIDE SEQUENCE [LARGE SCALE GENOMIC DNA]</scope>
    <source>
        <strain evidence="8 9">CCMP1776</strain>
    </source>
</reference>
<name>A0A4D9D225_9STRA</name>
<evidence type="ECO:0000256" key="4">
    <source>
        <dbReference type="ARBA" id="ARBA00022989"/>
    </source>
</evidence>
<dbReference type="Pfam" id="PF13520">
    <property type="entry name" value="AA_permease_2"/>
    <property type="match status" value="1"/>
</dbReference>
<feature type="region of interest" description="Disordered" evidence="6">
    <location>
        <begin position="1"/>
        <end position="33"/>
    </location>
</feature>
<comment type="caution">
    <text evidence="8">The sequence shown here is derived from an EMBL/GenBank/DDBJ whole genome shotgun (WGS) entry which is preliminary data.</text>
</comment>
<dbReference type="InterPro" id="IPR002293">
    <property type="entry name" value="AA/rel_permease1"/>
</dbReference>
<feature type="transmembrane region" description="Helical" evidence="7">
    <location>
        <begin position="125"/>
        <end position="145"/>
    </location>
</feature>
<feature type="transmembrane region" description="Helical" evidence="7">
    <location>
        <begin position="385"/>
        <end position="406"/>
    </location>
</feature>
<feature type="transmembrane region" description="Helical" evidence="7">
    <location>
        <begin position="97"/>
        <end position="119"/>
    </location>
</feature>
<keyword evidence="3 7" id="KW-0812">Transmembrane</keyword>
<feature type="transmembrane region" description="Helical" evidence="7">
    <location>
        <begin position="437"/>
        <end position="456"/>
    </location>
</feature>
<evidence type="ECO:0000256" key="5">
    <source>
        <dbReference type="ARBA" id="ARBA00023136"/>
    </source>
</evidence>
<dbReference type="GO" id="GO:0016020">
    <property type="term" value="C:membrane"/>
    <property type="evidence" value="ECO:0007669"/>
    <property type="project" value="UniProtKB-SubCell"/>
</dbReference>
<keyword evidence="9" id="KW-1185">Reference proteome</keyword>
<dbReference type="Gene3D" id="1.20.1740.10">
    <property type="entry name" value="Amino acid/polyamine transporter I"/>
    <property type="match status" value="1"/>
</dbReference>
<dbReference type="OrthoDB" id="5982228at2759"/>
<evidence type="ECO:0000256" key="3">
    <source>
        <dbReference type="ARBA" id="ARBA00022692"/>
    </source>
</evidence>
<evidence type="ECO:0008006" key="10">
    <source>
        <dbReference type="Google" id="ProtNLM"/>
    </source>
</evidence>
<feature type="transmembrane region" description="Helical" evidence="7">
    <location>
        <begin position="181"/>
        <end position="205"/>
    </location>
</feature>
<dbReference type="PANTHER" id="PTHR43243:SF4">
    <property type="entry name" value="CATIONIC AMINO ACID TRANSPORTER 4"/>
    <property type="match status" value="1"/>
</dbReference>